<dbReference type="InterPro" id="IPR021508">
    <property type="entry name" value="Gp17-like"/>
</dbReference>
<evidence type="ECO:0000313" key="1">
    <source>
        <dbReference type="EMBL" id="OLP61853.1"/>
    </source>
</evidence>
<comment type="caution">
    <text evidence="1">The sequence shown here is derived from an EMBL/GenBank/DDBJ whole genome shotgun (WGS) entry which is preliminary data.</text>
</comment>
<accession>A0A1Q9B1G6</accession>
<dbReference type="Gene3D" id="3.30.2000.30">
    <property type="match status" value="1"/>
</dbReference>
<dbReference type="RefSeq" id="WP_075626154.1">
    <property type="nucleotide sequence ID" value="NZ_FOAM01000012.1"/>
</dbReference>
<sequence length="135" mass="14391">MSAASALQAALFTHLAADTALSALIGTDAIHDRVMPANTPRPYVQIASIDSRDISGDGAPLEEHDIRLLVIGAEGGHRPVQLVAARLKARLEDAALKPAGFRLSSMSCQEIRIRQDPVRAGHNAELRLRAVTEPA</sequence>
<dbReference type="OrthoDB" id="7630456at2"/>
<evidence type="ECO:0008006" key="3">
    <source>
        <dbReference type="Google" id="ProtNLM"/>
    </source>
</evidence>
<keyword evidence="2" id="KW-1185">Reference proteome</keyword>
<dbReference type="InterPro" id="IPR053745">
    <property type="entry name" value="Viral_Tail_Comp_sf"/>
</dbReference>
<protein>
    <recommendedName>
        <fullName evidence="3">DUF3168 domain-containing protein</fullName>
    </recommendedName>
</protein>
<proteinExistence type="predicted"/>
<dbReference type="AlphaFoldDB" id="A0A1Q9B1G6"/>
<organism evidence="1 2">
    <name type="scientific">Xaviernesmea oryzae</name>
    <dbReference type="NCBI Taxonomy" id="464029"/>
    <lineage>
        <taxon>Bacteria</taxon>
        <taxon>Pseudomonadati</taxon>
        <taxon>Pseudomonadota</taxon>
        <taxon>Alphaproteobacteria</taxon>
        <taxon>Hyphomicrobiales</taxon>
        <taxon>Rhizobiaceae</taxon>
        <taxon>Rhizobium/Agrobacterium group</taxon>
        <taxon>Xaviernesmea</taxon>
    </lineage>
</organism>
<evidence type="ECO:0000313" key="2">
    <source>
        <dbReference type="Proteomes" id="UP000186364"/>
    </source>
</evidence>
<dbReference type="Pfam" id="PF11367">
    <property type="entry name" value="Tail_completion_gp17"/>
    <property type="match status" value="1"/>
</dbReference>
<dbReference type="Proteomes" id="UP000186364">
    <property type="component" value="Unassembled WGS sequence"/>
</dbReference>
<dbReference type="EMBL" id="MKIP01000030">
    <property type="protein sequence ID" value="OLP61853.1"/>
    <property type="molecule type" value="Genomic_DNA"/>
</dbReference>
<gene>
    <name evidence="1" type="ORF">BJF93_19400</name>
</gene>
<name>A0A1Q9B1G6_9HYPH</name>
<reference evidence="1 2" key="1">
    <citation type="submission" date="2016-09" db="EMBL/GenBank/DDBJ databases">
        <title>Rhizobium sp. nov., a novel species isolated from the rice rhizosphere.</title>
        <authorList>
            <person name="Zhao J."/>
            <person name="Zhang X."/>
        </authorList>
    </citation>
    <scope>NUCLEOTIDE SEQUENCE [LARGE SCALE GENOMIC DNA]</scope>
    <source>
        <strain evidence="1 2">1.7048</strain>
    </source>
</reference>